<evidence type="ECO:0000313" key="11">
    <source>
        <dbReference type="WBParaSite" id="PTRK_0001550500.1"/>
    </source>
</evidence>
<evidence type="ECO:0000256" key="4">
    <source>
        <dbReference type="ARBA" id="ARBA00022776"/>
    </source>
</evidence>
<dbReference type="FunFam" id="3.40.250.10:FF:000021">
    <property type="entry name" value="M-phase inducer phosphatase cdc-25.2"/>
    <property type="match status" value="1"/>
</dbReference>
<evidence type="ECO:0000256" key="5">
    <source>
        <dbReference type="ARBA" id="ARBA00022801"/>
    </source>
</evidence>
<dbReference type="GO" id="GO:0004725">
    <property type="term" value="F:protein tyrosine phosphatase activity"/>
    <property type="evidence" value="ECO:0007669"/>
    <property type="project" value="UniProtKB-EC"/>
</dbReference>
<dbReference type="InterPro" id="IPR056601">
    <property type="entry name" value="Galaxin_dom"/>
</dbReference>
<dbReference type="Pfam" id="PF24748">
    <property type="entry name" value="Galaxin_repeat"/>
    <property type="match status" value="1"/>
</dbReference>
<dbReference type="PROSITE" id="PS50206">
    <property type="entry name" value="RHODANESE_3"/>
    <property type="match status" value="1"/>
</dbReference>
<dbReference type="InterPro" id="IPR036873">
    <property type="entry name" value="Rhodanese-like_dom_sf"/>
</dbReference>
<dbReference type="PANTHER" id="PTHR10828">
    <property type="entry name" value="M-PHASE INDUCER PHOSPHATASE DUAL SPECIFICITY PHOSPHATASE CDC25"/>
    <property type="match status" value="1"/>
</dbReference>
<keyword evidence="4" id="KW-0498">Mitosis</keyword>
<reference evidence="11" key="1">
    <citation type="submission" date="2017-02" db="UniProtKB">
        <authorList>
            <consortium name="WormBaseParasite"/>
        </authorList>
    </citation>
    <scope>IDENTIFICATION</scope>
</reference>
<evidence type="ECO:0000256" key="6">
    <source>
        <dbReference type="ARBA" id="ARBA00022912"/>
    </source>
</evidence>
<dbReference type="SUPFAM" id="SSF52821">
    <property type="entry name" value="Rhodanese/Cell cycle control phosphatase"/>
    <property type="match status" value="1"/>
</dbReference>
<dbReference type="GO" id="GO:0010971">
    <property type="term" value="P:positive regulation of G2/M transition of mitotic cell cycle"/>
    <property type="evidence" value="ECO:0007669"/>
    <property type="project" value="TreeGrafter"/>
</dbReference>
<dbReference type="GO" id="GO:0000086">
    <property type="term" value="P:G2/M transition of mitotic cell cycle"/>
    <property type="evidence" value="ECO:0007669"/>
    <property type="project" value="TreeGrafter"/>
</dbReference>
<proteinExistence type="inferred from homology"/>
<keyword evidence="10" id="KW-1185">Reference proteome</keyword>
<keyword evidence="3" id="KW-0132">Cell division</keyword>
<evidence type="ECO:0000259" key="9">
    <source>
        <dbReference type="PROSITE" id="PS50206"/>
    </source>
</evidence>
<accession>A0A0N5A1K6</accession>
<comment type="similarity">
    <text evidence="1">Belongs to the MPI phosphatase family.</text>
</comment>
<evidence type="ECO:0000256" key="7">
    <source>
        <dbReference type="ARBA" id="ARBA00023306"/>
    </source>
</evidence>
<comment type="catalytic activity">
    <reaction evidence="8">
        <text>O-phospho-L-tyrosyl-[protein] + H2O = L-tyrosyl-[protein] + phosphate</text>
        <dbReference type="Rhea" id="RHEA:10684"/>
        <dbReference type="Rhea" id="RHEA-COMP:10136"/>
        <dbReference type="Rhea" id="RHEA-COMP:20101"/>
        <dbReference type="ChEBI" id="CHEBI:15377"/>
        <dbReference type="ChEBI" id="CHEBI:43474"/>
        <dbReference type="ChEBI" id="CHEBI:46858"/>
        <dbReference type="ChEBI" id="CHEBI:61978"/>
        <dbReference type="EC" id="3.1.3.48"/>
    </reaction>
</comment>
<keyword evidence="6" id="KW-0904">Protein phosphatase</keyword>
<evidence type="ECO:0000313" key="10">
    <source>
        <dbReference type="Proteomes" id="UP000038045"/>
    </source>
</evidence>
<dbReference type="AlphaFoldDB" id="A0A0N5A1K6"/>
<dbReference type="SMART" id="SM00450">
    <property type="entry name" value="RHOD"/>
    <property type="match status" value="1"/>
</dbReference>
<evidence type="ECO:0000256" key="2">
    <source>
        <dbReference type="ARBA" id="ARBA00013064"/>
    </source>
</evidence>
<evidence type="ECO:0000256" key="8">
    <source>
        <dbReference type="ARBA" id="ARBA00051722"/>
    </source>
</evidence>
<dbReference type="InterPro" id="IPR001763">
    <property type="entry name" value="Rhodanese-like_dom"/>
</dbReference>
<organism evidence="10 11">
    <name type="scientific">Parastrongyloides trichosuri</name>
    <name type="common">Possum-specific nematode worm</name>
    <dbReference type="NCBI Taxonomy" id="131310"/>
    <lineage>
        <taxon>Eukaryota</taxon>
        <taxon>Metazoa</taxon>
        <taxon>Ecdysozoa</taxon>
        <taxon>Nematoda</taxon>
        <taxon>Chromadorea</taxon>
        <taxon>Rhabditida</taxon>
        <taxon>Tylenchina</taxon>
        <taxon>Panagrolaimomorpha</taxon>
        <taxon>Strongyloidoidea</taxon>
        <taxon>Strongyloididae</taxon>
        <taxon>Parastrongyloides</taxon>
    </lineage>
</organism>
<keyword evidence="5" id="KW-0378">Hydrolase</keyword>
<dbReference type="Gene3D" id="3.40.250.10">
    <property type="entry name" value="Rhodanese-like domain"/>
    <property type="match status" value="1"/>
</dbReference>
<feature type="domain" description="Rhodanese" evidence="9">
    <location>
        <begin position="263"/>
        <end position="370"/>
    </location>
</feature>
<dbReference type="GO" id="GO:0051301">
    <property type="term" value="P:cell division"/>
    <property type="evidence" value="ECO:0007669"/>
    <property type="project" value="UniProtKB-KW"/>
</dbReference>
<evidence type="ECO:0000256" key="3">
    <source>
        <dbReference type="ARBA" id="ARBA00022618"/>
    </source>
</evidence>
<protein>
    <recommendedName>
        <fullName evidence="2">protein-tyrosine-phosphatase</fullName>
        <ecNumber evidence="2">3.1.3.48</ecNumber>
    </recommendedName>
</protein>
<dbReference type="STRING" id="131310.A0A0N5A1K6"/>
<name>A0A0N5A1K6_PARTI</name>
<sequence length="619" mass="70148">MTSKESINVLDSSIPTDTCILIQNQCTASITSKIETNHKVDKDNNLSKNNYYTQSLTKSCSIVSLKPLTKFEHGRVRKGLYDITHKKHNLLNNHDQQNLTMNYDANKISMNKCNTIVSHNKRKCHDSSDDDISTMKKQKIVLEESELISITENKNDLSTIIEEESSSLLKTNFSSINCLPVKHKLNIDNDESPRSRNQGINKYRNTKASTFSAISVSSTIESYIDDHTIYSLPLVKSPQIHSQAFGSISGDTLKNIILNDDEINEKYIIIDCRYPFEYNGGHIRGAINFYQTEGISEIFFPTDKKKAKEIENKIPIFYCEFSQKRGPTMANCLRKSDRERNVYPNLKYKEIYVLDRGYKRFFDVDKHHSFCEPSGYVRMLDKNYSNELKKYSIYHKSKRNKNKRIIKKIFQACCENGLCQSFDSPESMYGLQCCGDNLMNMVNQICCDDVIHSRSSGALYVEKCCGNQTLSNKQTCCNNIVSNIPNGICCGDTAFPVSPNIKCCNNVLHKNVDANSQCCGSNVYDGGIDQMCCGNTVYNKTDYDSCCVNTQLNITFYNPYNSKSQKCCSTPITISSTSKCCYLHMNNSFIPTVYNSTGQCCSYPYTKIGTKVNNTCSVV</sequence>
<dbReference type="GO" id="GO:0005634">
    <property type="term" value="C:nucleus"/>
    <property type="evidence" value="ECO:0007669"/>
    <property type="project" value="TreeGrafter"/>
</dbReference>
<evidence type="ECO:0000256" key="1">
    <source>
        <dbReference type="ARBA" id="ARBA00011065"/>
    </source>
</evidence>
<dbReference type="Pfam" id="PF00581">
    <property type="entry name" value="Rhodanese"/>
    <property type="match status" value="1"/>
</dbReference>
<dbReference type="Proteomes" id="UP000038045">
    <property type="component" value="Unplaced"/>
</dbReference>
<keyword evidence="7" id="KW-0131">Cell cycle</keyword>
<dbReference type="WBParaSite" id="PTRK_0001550500.1">
    <property type="protein sequence ID" value="PTRK_0001550500.1"/>
    <property type="gene ID" value="PTRK_0001550500"/>
</dbReference>
<dbReference type="PANTHER" id="PTHR10828:SF76">
    <property type="entry name" value="M-PHASE INDUCER PHOSPHATASE"/>
    <property type="match status" value="1"/>
</dbReference>
<dbReference type="GO" id="GO:0110032">
    <property type="term" value="P:positive regulation of G2/MI transition of meiotic cell cycle"/>
    <property type="evidence" value="ECO:0007669"/>
    <property type="project" value="TreeGrafter"/>
</dbReference>
<dbReference type="EC" id="3.1.3.48" evidence="2"/>
<dbReference type="GO" id="GO:0005737">
    <property type="term" value="C:cytoplasm"/>
    <property type="evidence" value="ECO:0007669"/>
    <property type="project" value="TreeGrafter"/>
</dbReference>
<dbReference type="PRINTS" id="PR00716">
    <property type="entry name" value="MPIPHPHTASE"/>
</dbReference>
<dbReference type="InterPro" id="IPR000751">
    <property type="entry name" value="MPI_Phosphatase"/>
</dbReference>